<gene>
    <name evidence="7" type="primary">rpoE</name>
    <name evidence="7" type="ORF">GPLA_4157</name>
</gene>
<dbReference type="SUPFAM" id="SSF88659">
    <property type="entry name" value="Sigma3 and sigma4 domains of RNA polymerase sigma factors"/>
    <property type="match status" value="1"/>
</dbReference>
<dbReference type="AlphaFoldDB" id="K6ZG68"/>
<dbReference type="EMBL" id="BAER01000124">
    <property type="protein sequence ID" value="GAC35036.1"/>
    <property type="molecule type" value="Genomic_DNA"/>
</dbReference>
<dbReference type="Gene3D" id="1.10.10.10">
    <property type="entry name" value="Winged helix-like DNA-binding domain superfamily/Winged helix DNA-binding domain"/>
    <property type="match status" value="1"/>
</dbReference>
<keyword evidence="3" id="KW-0731">Sigma factor</keyword>
<name>K6ZG68_9ALTE</name>
<dbReference type="Pfam" id="PF08281">
    <property type="entry name" value="Sigma70_r4_2"/>
    <property type="match status" value="1"/>
</dbReference>
<comment type="similarity">
    <text evidence="1">Belongs to the sigma-70 factor family. ECF subfamily.</text>
</comment>
<evidence type="ECO:0000313" key="7">
    <source>
        <dbReference type="EMBL" id="GAC35036.1"/>
    </source>
</evidence>
<dbReference type="InterPro" id="IPR014284">
    <property type="entry name" value="RNA_pol_sigma-70_dom"/>
</dbReference>
<proteinExistence type="inferred from homology"/>
<dbReference type="CDD" id="cd06171">
    <property type="entry name" value="Sigma70_r4"/>
    <property type="match status" value="1"/>
</dbReference>
<dbReference type="PANTHER" id="PTHR43133:SF51">
    <property type="entry name" value="RNA POLYMERASE SIGMA FACTOR"/>
    <property type="match status" value="1"/>
</dbReference>
<dbReference type="InterPro" id="IPR007627">
    <property type="entry name" value="RNA_pol_sigma70_r2"/>
</dbReference>
<dbReference type="Proteomes" id="UP000006322">
    <property type="component" value="Unassembled WGS sequence"/>
</dbReference>
<reference evidence="8" key="1">
    <citation type="journal article" date="2014" name="Environ. Microbiol.">
        <title>Comparative genomics of the marine bacterial genus Glaciecola reveals the high degree of genomic diversity and genomic characteristic for cold adaptation.</title>
        <authorList>
            <person name="Qin Q.L."/>
            <person name="Xie B.B."/>
            <person name="Yu Y."/>
            <person name="Shu Y.L."/>
            <person name="Rong J.C."/>
            <person name="Zhang Y.J."/>
            <person name="Zhao D.L."/>
            <person name="Chen X.L."/>
            <person name="Zhang X.Y."/>
            <person name="Chen B."/>
            <person name="Zhou B.C."/>
            <person name="Zhang Y.Z."/>
        </authorList>
    </citation>
    <scope>NUCLEOTIDE SEQUENCE [LARGE SCALE GENOMIC DNA]</scope>
    <source>
        <strain evidence="8">LMG 21857</strain>
    </source>
</reference>
<evidence type="ECO:0000313" key="8">
    <source>
        <dbReference type="Proteomes" id="UP000006322"/>
    </source>
</evidence>
<dbReference type="InterPro" id="IPR039425">
    <property type="entry name" value="RNA_pol_sigma-70-like"/>
</dbReference>
<dbReference type="InterPro" id="IPR013249">
    <property type="entry name" value="RNA_pol_sigma70_r4_t2"/>
</dbReference>
<dbReference type="GO" id="GO:0016987">
    <property type="term" value="F:sigma factor activity"/>
    <property type="evidence" value="ECO:0007669"/>
    <property type="project" value="UniProtKB-KW"/>
</dbReference>
<keyword evidence="4" id="KW-0804">Transcription</keyword>
<dbReference type="OrthoDB" id="9784272at2"/>
<keyword evidence="2" id="KW-0805">Transcription regulation</keyword>
<organism evidence="7 8">
    <name type="scientific">Paraglaciecola polaris LMG 21857</name>
    <dbReference type="NCBI Taxonomy" id="1129793"/>
    <lineage>
        <taxon>Bacteria</taxon>
        <taxon>Pseudomonadati</taxon>
        <taxon>Pseudomonadota</taxon>
        <taxon>Gammaproteobacteria</taxon>
        <taxon>Alteromonadales</taxon>
        <taxon>Alteromonadaceae</taxon>
        <taxon>Paraglaciecola</taxon>
    </lineage>
</organism>
<dbReference type="PANTHER" id="PTHR43133">
    <property type="entry name" value="RNA POLYMERASE ECF-TYPE SIGMA FACTO"/>
    <property type="match status" value="1"/>
</dbReference>
<evidence type="ECO:0000256" key="4">
    <source>
        <dbReference type="ARBA" id="ARBA00023163"/>
    </source>
</evidence>
<evidence type="ECO:0000259" key="6">
    <source>
        <dbReference type="Pfam" id="PF08281"/>
    </source>
</evidence>
<dbReference type="STRING" id="1129793.GPLA_4157"/>
<dbReference type="Gene3D" id="1.10.1740.10">
    <property type="match status" value="1"/>
</dbReference>
<accession>K6ZG68</accession>
<evidence type="ECO:0000259" key="5">
    <source>
        <dbReference type="Pfam" id="PF04542"/>
    </source>
</evidence>
<dbReference type="InterPro" id="IPR013324">
    <property type="entry name" value="RNA_pol_sigma_r3/r4-like"/>
</dbReference>
<dbReference type="GO" id="GO:0003677">
    <property type="term" value="F:DNA binding"/>
    <property type="evidence" value="ECO:0007669"/>
    <property type="project" value="InterPro"/>
</dbReference>
<dbReference type="InterPro" id="IPR013325">
    <property type="entry name" value="RNA_pol_sigma_r2"/>
</dbReference>
<dbReference type="NCBIfam" id="TIGR02937">
    <property type="entry name" value="sigma70-ECF"/>
    <property type="match status" value="1"/>
</dbReference>
<dbReference type="InterPro" id="IPR036388">
    <property type="entry name" value="WH-like_DNA-bd_sf"/>
</dbReference>
<feature type="domain" description="RNA polymerase sigma factor 70 region 4 type 2" evidence="6">
    <location>
        <begin position="120"/>
        <end position="171"/>
    </location>
</feature>
<evidence type="ECO:0000256" key="1">
    <source>
        <dbReference type="ARBA" id="ARBA00010641"/>
    </source>
</evidence>
<protein>
    <submittedName>
        <fullName evidence="7">RNA polymerase sigma-70 factor, ECF subfamily</fullName>
    </submittedName>
</protein>
<dbReference type="RefSeq" id="WP_007106800.1">
    <property type="nucleotide sequence ID" value="NZ_BAER01000124.1"/>
</dbReference>
<comment type="caution">
    <text evidence="7">The sequence shown here is derived from an EMBL/GenBank/DDBJ whole genome shotgun (WGS) entry which is preliminary data.</text>
</comment>
<feature type="domain" description="RNA polymerase sigma-70 region 2" evidence="5">
    <location>
        <begin position="24"/>
        <end position="90"/>
    </location>
</feature>
<keyword evidence="8" id="KW-1185">Reference proteome</keyword>
<dbReference type="Pfam" id="PF04542">
    <property type="entry name" value="Sigma70_r2"/>
    <property type="match status" value="1"/>
</dbReference>
<evidence type="ECO:0000256" key="3">
    <source>
        <dbReference type="ARBA" id="ARBA00023082"/>
    </source>
</evidence>
<sequence length="182" mass="21163">MFEKSDEQLIKKAQKGHKKSWMSLLKRYEKPIYHYGLRMTGNNEDALDLLQEVFISVFRNLSSYRGEGSFKGWLFRIAHYRCIEFYRRKRPTQGLDDAPEIPSDAAPAEQHIEHTQRNAQLISAMQQLPLAQKSVVELKFFGHFTFEEIAQQTGMSVNTAKSRLYGALVKLKTLMEVDYVEL</sequence>
<evidence type="ECO:0000256" key="2">
    <source>
        <dbReference type="ARBA" id="ARBA00023015"/>
    </source>
</evidence>
<dbReference type="SUPFAM" id="SSF88946">
    <property type="entry name" value="Sigma2 domain of RNA polymerase sigma factors"/>
    <property type="match status" value="1"/>
</dbReference>
<dbReference type="GO" id="GO:0006352">
    <property type="term" value="P:DNA-templated transcription initiation"/>
    <property type="evidence" value="ECO:0007669"/>
    <property type="project" value="InterPro"/>
</dbReference>